<dbReference type="Proteomes" id="UP001281147">
    <property type="component" value="Unassembled WGS sequence"/>
</dbReference>
<protein>
    <submittedName>
        <fullName evidence="1">Uncharacterized protein</fullName>
    </submittedName>
</protein>
<gene>
    <name evidence="1" type="ORF">LTR37_007139</name>
</gene>
<reference evidence="1" key="1">
    <citation type="submission" date="2023-07" db="EMBL/GenBank/DDBJ databases">
        <title>Black Yeasts Isolated from many extreme environments.</title>
        <authorList>
            <person name="Coleine C."/>
            <person name="Stajich J.E."/>
            <person name="Selbmann L."/>
        </authorList>
    </citation>
    <scope>NUCLEOTIDE SEQUENCE</scope>
    <source>
        <strain evidence="1">CCFEE 5714</strain>
    </source>
</reference>
<name>A0ACC3NEA0_9PEZI</name>
<accession>A0ACC3NEA0</accession>
<proteinExistence type="predicted"/>
<keyword evidence="2" id="KW-1185">Reference proteome</keyword>
<dbReference type="EMBL" id="JAUTXU010000049">
    <property type="protein sequence ID" value="KAK3715411.1"/>
    <property type="molecule type" value="Genomic_DNA"/>
</dbReference>
<evidence type="ECO:0000313" key="1">
    <source>
        <dbReference type="EMBL" id="KAK3715411.1"/>
    </source>
</evidence>
<comment type="caution">
    <text evidence="1">The sequence shown here is derived from an EMBL/GenBank/DDBJ whole genome shotgun (WGS) entry which is preliminary data.</text>
</comment>
<organism evidence="1 2">
    <name type="scientific">Vermiconidia calcicola</name>
    <dbReference type="NCBI Taxonomy" id="1690605"/>
    <lineage>
        <taxon>Eukaryota</taxon>
        <taxon>Fungi</taxon>
        <taxon>Dikarya</taxon>
        <taxon>Ascomycota</taxon>
        <taxon>Pezizomycotina</taxon>
        <taxon>Dothideomycetes</taxon>
        <taxon>Dothideomycetidae</taxon>
        <taxon>Mycosphaerellales</taxon>
        <taxon>Extremaceae</taxon>
        <taxon>Vermiconidia</taxon>
    </lineage>
</organism>
<evidence type="ECO:0000313" key="2">
    <source>
        <dbReference type="Proteomes" id="UP001281147"/>
    </source>
</evidence>
<sequence length="360" mass="40817">MAVQFQSLYPKEFCLPMEIIRQTWLSYVQASEAFFHCALVMATLCVDKLLGKPPGSPQALRHLQNTYRCFNRELKEAFQPSDPTIAVVVSLAVHENLTSEFGIAKLHLDALERILDLRGGIEGFASNSMLWHKVCRADIDRALHIGSHTQFYKNYMPRKVGQHTLETSYLSSSKLNVRSAPMPHHPQLKCVAADMTSFCGLLNKDAAHFRLEPYAFQGSLVSYAYRLLKICPMPERTLTDPNENAVHLGLLCFLTTMLFDKGKSHKEPYQLLASKLHKAIMSIHIDGSGTRTSQLLWTLFIGAVSVFKLTDRITSWEDAVREILKLPWIHVVHDESGYALWKVTMDHWHISEGFPQPLGL</sequence>